<dbReference type="Gene3D" id="2.40.110.10">
    <property type="entry name" value="Butyryl-CoA Dehydrogenase, subunit A, domain 2"/>
    <property type="match status" value="1"/>
</dbReference>
<dbReference type="InterPro" id="IPR006091">
    <property type="entry name" value="Acyl-CoA_Oxase/DH_mid-dom"/>
</dbReference>
<dbReference type="SUPFAM" id="SSF47203">
    <property type="entry name" value="Acyl-CoA dehydrogenase C-terminal domain-like"/>
    <property type="match status" value="1"/>
</dbReference>
<dbReference type="Gene3D" id="1.20.140.10">
    <property type="entry name" value="Butyryl-CoA Dehydrogenase, subunit A, domain 3"/>
    <property type="match status" value="1"/>
</dbReference>
<dbReference type="PANTHER" id="PTHR43884">
    <property type="entry name" value="ACYL-COA DEHYDROGENASE"/>
    <property type="match status" value="1"/>
</dbReference>
<feature type="domain" description="Acyl-CoA oxidase/dehydrogenase middle" evidence="8">
    <location>
        <begin position="130"/>
        <end position="210"/>
    </location>
</feature>
<dbReference type="InterPro" id="IPR036250">
    <property type="entry name" value="AcylCo_DH-like_C"/>
</dbReference>
<dbReference type="Proteomes" id="UP001176471">
    <property type="component" value="Unassembled WGS sequence"/>
</dbReference>
<dbReference type="InterPro" id="IPR046373">
    <property type="entry name" value="Acyl-CoA_Oxase/DH_mid-dom_sf"/>
</dbReference>
<dbReference type="Pfam" id="PF02771">
    <property type="entry name" value="Acyl-CoA_dh_N"/>
    <property type="match status" value="1"/>
</dbReference>
<sequence>MDFTFTQEQEMLRDAAARLLSQHYDFDQRQRIVGSSNGRSVEMWRQFQDMGLLITAFAEDRGGFGGKASDILVISELLGQHLVVEPYLPSILFAGRALARITDHTGASRWLDRLMEGSALGALAHEEGRGTAHIHAIATTLSLDGDAYVLNGEKRLVLAGGDADLLVVTARTSGGALALLLVDAAQVGVTRDAYVTIDGRRAANIRFDNVRLDADAVALNDAAGVIQDIVNDAIFALSAEAVGSMGALLAASVEYAATRKQFGVAIGSFQALAHRLADMKLAFAKARSTLFYTAAIIESEQADTRTYSLLKAQVGRLGRAIAESAVQIHGGVGTTDEVAVGHHLKRIMTVDAMFGSVDYHLRLVGAPG</sequence>
<evidence type="ECO:0000256" key="3">
    <source>
        <dbReference type="ARBA" id="ARBA00022630"/>
    </source>
</evidence>
<keyword evidence="4 6" id="KW-0274">FAD</keyword>
<evidence type="ECO:0000259" key="9">
    <source>
        <dbReference type="Pfam" id="PF02771"/>
    </source>
</evidence>
<dbReference type="CDD" id="cd00567">
    <property type="entry name" value="ACAD"/>
    <property type="match status" value="1"/>
</dbReference>
<comment type="caution">
    <text evidence="10">The sequence shown here is derived from an EMBL/GenBank/DDBJ whole genome shotgun (WGS) entry which is preliminary data.</text>
</comment>
<comment type="similarity">
    <text evidence="2 6">Belongs to the acyl-CoA dehydrogenase family.</text>
</comment>
<dbReference type="Pfam" id="PF02770">
    <property type="entry name" value="Acyl-CoA_dh_M"/>
    <property type="match status" value="1"/>
</dbReference>
<proteinExistence type="inferred from homology"/>
<evidence type="ECO:0000256" key="1">
    <source>
        <dbReference type="ARBA" id="ARBA00001974"/>
    </source>
</evidence>
<dbReference type="InterPro" id="IPR009100">
    <property type="entry name" value="AcylCoA_DH/oxidase_NM_dom_sf"/>
</dbReference>
<accession>A0ABT8ZQH4</accession>
<dbReference type="PANTHER" id="PTHR43884:SF20">
    <property type="entry name" value="ACYL-COA DEHYDROGENASE FADE28"/>
    <property type="match status" value="1"/>
</dbReference>
<evidence type="ECO:0000256" key="4">
    <source>
        <dbReference type="ARBA" id="ARBA00022827"/>
    </source>
</evidence>
<reference evidence="10" key="1">
    <citation type="submission" date="2023-07" db="EMBL/GenBank/DDBJ databases">
        <title>Bacterial whole genome sequence for Sphingobium sp. HBC34.</title>
        <authorList>
            <person name="Le V."/>
            <person name="Ko S.-R."/>
            <person name="Ahn C.-Y."/>
            <person name="Oh H.-M."/>
        </authorList>
    </citation>
    <scope>NUCLEOTIDE SEQUENCE</scope>
    <source>
        <strain evidence="10">HBC34</strain>
    </source>
</reference>
<dbReference type="InterPro" id="IPR009075">
    <property type="entry name" value="AcylCo_DH/oxidase_C"/>
</dbReference>
<dbReference type="InterPro" id="IPR037069">
    <property type="entry name" value="AcylCoA_DH/ox_N_sf"/>
</dbReference>
<keyword evidence="5 6" id="KW-0560">Oxidoreductase</keyword>
<dbReference type="EMBL" id="JAUQOM010000008">
    <property type="protein sequence ID" value="MDO7836436.1"/>
    <property type="molecule type" value="Genomic_DNA"/>
</dbReference>
<dbReference type="Pfam" id="PF00441">
    <property type="entry name" value="Acyl-CoA_dh_1"/>
    <property type="match status" value="1"/>
</dbReference>
<dbReference type="InterPro" id="IPR013786">
    <property type="entry name" value="AcylCoA_DH/ox_N"/>
</dbReference>
<dbReference type="Gene3D" id="1.10.540.10">
    <property type="entry name" value="Acyl-CoA dehydrogenase/oxidase, N-terminal domain"/>
    <property type="match status" value="1"/>
</dbReference>
<name>A0ABT8ZQH4_9SPHN</name>
<dbReference type="RefSeq" id="WP_304536853.1">
    <property type="nucleotide sequence ID" value="NZ_JAUQOM010000008.1"/>
</dbReference>
<evidence type="ECO:0000313" key="10">
    <source>
        <dbReference type="EMBL" id="MDO7836436.1"/>
    </source>
</evidence>
<feature type="domain" description="Acyl-CoA dehydrogenase/oxidase C-terminal" evidence="7">
    <location>
        <begin position="234"/>
        <end position="365"/>
    </location>
</feature>
<evidence type="ECO:0000259" key="7">
    <source>
        <dbReference type="Pfam" id="PF00441"/>
    </source>
</evidence>
<dbReference type="SUPFAM" id="SSF56645">
    <property type="entry name" value="Acyl-CoA dehydrogenase NM domain-like"/>
    <property type="match status" value="1"/>
</dbReference>
<organism evidence="10 11">
    <name type="scientific">Sphingobium cyanobacteriorum</name>
    <dbReference type="NCBI Taxonomy" id="3063954"/>
    <lineage>
        <taxon>Bacteria</taxon>
        <taxon>Pseudomonadati</taxon>
        <taxon>Pseudomonadota</taxon>
        <taxon>Alphaproteobacteria</taxon>
        <taxon>Sphingomonadales</taxon>
        <taxon>Sphingomonadaceae</taxon>
        <taxon>Sphingobium</taxon>
    </lineage>
</organism>
<keyword evidence="11" id="KW-1185">Reference proteome</keyword>
<evidence type="ECO:0000256" key="2">
    <source>
        <dbReference type="ARBA" id="ARBA00009347"/>
    </source>
</evidence>
<evidence type="ECO:0000313" key="11">
    <source>
        <dbReference type="Proteomes" id="UP001176471"/>
    </source>
</evidence>
<evidence type="ECO:0000259" key="8">
    <source>
        <dbReference type="Pfam" id="PF02770"/>
    </source>
</evidence>
<comment type="cofactor">
    <cofactor evidence="1 6">
        <name>FAD</name>
        <dbReference type="ChEBI" id="CHEBI:57692"/>
    </cofactor>
</comment>
<protein>
    <submittedName>
        <fullName evidence="10">Acyl-CoA dehydrogenase</fullName>
    </submittedName>
</protein>
<gene>
    <name evidence="10" type="ORF">Q4610_15405</name>
</gene>
<evidence type="ECO:0000256" key="6">
    <source>
        <dbReference type="RuleBase" id="RU362125"/>
    </source>
</evidence>
<evidence type="ECO:0000256" key="5">
    <source>
        <dbReference type="ARBA" id="ARBA00023002"/>
    </source>
</evidence>
<feature type="domain" description="Acyl-CoA dehydrogenase/oxidase N-terminal" evidence="9">
    <location>
        <begin position="6"/>
        <end position="117"/>
    </location>
</feature>
<keyword evidence="3 6" id="KW-0285">Flavoprotein</keyword>